<dbReference type="Proteomes" id="UP001348098">
    <property type="component" value="Unassembled WGS sequence"/>
</dbReference>
<dbReference type="Gene3D" id="1.10.10.60">
    <property type="entry name" value="Homeodomain-like"/>
    <property type="match status" value="1"/>
</dbReference>
<accession>A0ABU6ATJ6</accession>
<feature type="region of interest" description="Disordered" evidence="6">
    <location>
        <begin position="233"/>
        <end position="253"/>
    </location>
</feature>
<dbReference type="EMBL" id="JAYKYQ010000004">
    <property type="protein sequence ID" value="MEB3510809.1"/>
    <property type="molecule type" value="Genomic_DNA"/>
</dbReference>
<dbReference type="InterPro" id="IPR001647">
    <property type="entry name" value="HTH_TetR"/>
</dbReference>
<dbReference type="Pfam" id="PF02909">
    <property type="entry name" value="TetR_C_1"/>
    <property type="match status" value="1"/>
</dbReference>
<comment type="caution">
    <text evidence="8">The sequence shown here is derived from an EMBL/GenBank/DDBJ whole genome shotgun (WGS) entry which is preliminary data.</text>
</comment>
<evidence type="ECO:0000256" key="1">
    <source>
        <dbReference type="ARBA" id="ARBA00022491"/>
    </source>
</evidence>
<dbReference type="RefSeq" id="WP_195078720.1">
    <property type="nucleotide sequence ID" value="NZ_JAYESH010000005.1"/>
</dbReference>
<dbReference type="SUPFAM" id="SSF48498">
    <property type="entry name" value="Tetracyclin repressor-like, C-terminal domain"/>
    <property type="match status" value="1"/>
</dbReference>
<evidence type="ECO:0000256" key="3">
    <source>
        <dbReference type="ARBA" id="ARBA00023125"/>
    </source>
</evidence>
<feature type="region of interest" description="Disordered" evidence="6">
    <location>
        <begin position="1"/>
        <end position="21"/>
    </location>
</feature>
<dbReference type="PRINTS" id="PR00400">
    <property type="entry name" value="TETREPRESSOR"/>
</dbReference>
<dbReference type="InterPro" id="IPR004111">
    <property type="entry name" value="Repressor_TetR_C"/>
</dbReference>
<dbReference type="InterPro" id="IPR003012">
    <property type="entry name" value="Tet_transcr_reg_TetR"/>
</dbReference>
<name>A0ABU6ATJ6_9NOCA</name>
<dbReference type="Pfam" id="PF00440">
    <property type="entry name" value="TetR_N"/>
    <property type="match status" value="1"/>
</dbReference>
<feature type="DNA-binding region" description="H-T-H motif" evidence="5">
    <location>
        <begin position="43"/>
        <end position="62"/>
    </location>
</feature>
<keyword evidence="2" id="KW-0805">Transcription regulation</keyword>
<reference evidence="8 9" key="1">
    <citation type="submission" date="2023-12" db="EMBL/GenBank/DDBJ databases">
        <title>novel species in genus Nocarida.</title>
        <authorList>
            <person name="Li Z."/>
        </authorList>
    </citation>
    <scope>NUCLEOTIDE SEQUENCE [LARGE SCALE GENOMIC DNA]</scope>
    <source>
        <strain evidence="8 9">CDC186</strain>
    </source>
</reference>
<sequence>MTKQFASVWTKQTRQPKSPGLRREQIVAAAVEILDAEGLESLSMRKLGAKLGAGATSLYWHVSNKDELLELVLDEFWGLVRTPEPEQASWRELLNTFAYSLRASIREHPWMASLVGQLPSIGPNSLRLSDRLRRAFVQAGFHGVDIYLASGTVMCFVLGQVIPEIAWDKVSKGMEIDADGVLRVMEDVAGDYPEMLADYRATVPTDSEAARAMAFDFGLLCVLDGLEARLRNVSGPGRPSRPAGSPAGDAGRS</sequence>
<dbReference type="SUPFAM" id="SSF46689">
    <property type="entry name" value="Homeodomain-like"/>
    <property type="match status" value="1"/>
</dbReference>
<dbReference type="Gene3D" id="1.10.357.10">
    <property type="entry name" value="Tetracycline Repressor, domain 2"/>
    <property type="match status" value="1"/>
</dbReference>
<keyword evidence="1" id="KW-0678">Repressor</keyword>
<evidence type="ECO:0000313" key="9">
    <source>
        <dbReference type="Proteomes" id="UP001348098"/>
    </source>
</evidence>
<keyword evidence="9" id="KW-1185">Reference proteome</keyword>
<dbReference type="PROSITE" id="PS01081">
    <property type="entry name" value="HTH_TETR_1"/>
    <property type="match status" value="1"/>
</dbReference>
<proteinExistence type="predicted"/>
<evidence type="ECO:0000256" key="6">
    <source>
        <dbReference type="SAM" id="MobiDB-lite"/>
    </source>
</evidence>
<dbReference type="PANTHER" id="PTHR30055">
    <property type="entry name" value="HTH-TYPE TRANSCRIPTIONAL REGULATOR RUTR"/>
    <property type="match status" value="1"/>
</dbReference>
<evidence type="ECO:0000259" key="7">
    <source>
        <dbReference type="PROSITE" id="PS50977"/>
    </source>
</evidence>
<keyword evidence="3 5" id="KW-0238">DNA-binding</keyword>
<dbReference type="PROSITE" id="PS50977">
    <property type="entry name" value="HTH_TETR_2"/>
    <property type="match status" value="1"/>
</dbReference>
<dbReference type="InterPro" id="IPR050109">
    <property type="entry name" value="HTH-type_TetR-like_transc_reg"/>
</dbReference>
<dbReference type="InterPro" id="IPR009057">
    <property type="entry name" value="Homeodomain-like_sf"/>
</dbReference>
<dbReference type="InterPro" id="IPR023772">
    <property type="entry name" value="DNA-bd_HTH_TetR-type_CS"/>
</dbReference>
<evidence type="ECO:0000256" key="5">
    <source>
        <dbReference type="PROSITE-ProRule" id="PRU00335"/>
    </source>
</evidence>
<evidence type="ECO:0000313" key="8">
    <source>
        <dbReference type="EMBL" id="MEB3510809.1"/>
    </source>
</evidence>
<feature type="compositionally biased region" description="Polar residues" evidence="6">
    <location>
        <begin position="1"/>
        <end position="16"/>
    </location>
</feature>
<feature type="compositionally biased region" description="Low complexity" evidence="6">
    <location>
        <begin position="234"/>
        <end position="253"/>
    </location>
</feature>
<protein>
    <submittedName>
        <fullName evidence="8">TetR/AcrR family transcriptional regulator</fullName>
    </submittedName>
</protein>
<dbReference type="InterPro" id="IPR036271">
    <property type="entry name" value="Tet_transcr_reg_TetR-rel_C_sf"/>
</dbReference>
<evidence type="ECO:0000256" key="4">
    <source>
        <dbReference type="ARBA" id="ARBA00023163"/>
    </source>
</evidence>
<dbReference type="PRINTS" id="PR00455">
    <property type="entry name" value="HTHTETR"/>
</dbReference>
<gene>
    <name evidence="8" type="ORF">U3653_12335</name>
</gene>
<keyword evidence="4" id="KW-0804">Transcription</keyword>
<organism evidence="8 9">
    <name type="scientific">Nocardia implantans</name>
    <dbReference type="NCBI Taxonomy" id="3108168"/>
    <lineage>
        <taxon>Bacteria</taxon>
        <taxon>Bacillati</taxon>
        <taxon>Actinomycetota</taxon>
        <taxon>Actinomycetes</taxon>
        <taxon>Mycobacteriales</taxon>
        <taxon>Nocardiaceae</taxon>
        <taxon>Nocardia</taxon>
    </lineage>
</organism>
<dbReference type="PANTHER" id="PTHR30055:SF151">
    <property type="entry name" value="TRANSCRIPTIONAL REGULATORY PROTEIN"/>
    <property type="match status" value="1"/>
</dbReference>
<feature type="domain" description="HTH tetR-type" evidence="7">
    <location>
        <begin position="20"/>
        <end position="80"/>
    </location>
</feature>
<evidence type="ECO:0000256" key="2">
    <source>
        <dbReference type="ARBA" id="ARBA00023015"/>
    </source>
</evidence>